<sequence>MSAPSPLRFCRDCLVRQGANGRRCTSCGSPRVADHPELADLAIAHLDCDAFYASVEKRDRPELLHRPVIIGGGQRGVVSTACYIARIRGVRSAMPMFKALKLCPDAVVLSPDMAKYAGVGREVRAMMLAVTPLVEPLSIDEAFLDLSGTERLHGEPAAMTLARLAARVEKDLGITVSIGLSHNKFLAKVASDLEKPRGFSVIGRKETLAFLADKPVTKIWGVGGAMERSLAGDGITSIGQLQTMDEAGLMRRYGQMGQRLYRLSRGIDTRKVDPSSEMKSISAETTFNSDLSAAADLVPLLRALSEKVARRLKATDLSAMTIVLKLKSAGFRIRTRNFKLGQPTRLADRIFATGRMLLEKEIDGTRFRLIGIGCSDFHPAVMADPDDLVDPGAAKRAKAEAALDRLRDRFGQSAIETGYTFGRTARKHVATSGTFRSKPVEAPDDDAS</sequence>
<dbReference type="Gene3D" id="3.30.1490.100">
    <property type="entry name" value="DNA polymerase, Y-family, little finger domain"/>
    <property type="match status" value="1"/>
</dbReference>
<comment type="catalytic activity">
    <reaction evidence="16 17">
        <text>DNA(n) + a 2'-deoxyribonucleoside 5'-triphosphate = DNA(n+1) + diphosphate</text>
        <dbReference type="Rhea" id="RHEA:22508"/>
        <dbReference type="Rhea" id="RHEA-COMP:17339"/>
        <dbReference type="Rhea" id="RHEA-COMP:17340"/>
        <dbReference type="ChEBI" id="CHEBI:33019"/>
        <dbReference type="ChEBI" id="CHEBI:61560"/>
        <dbReference type="ChEBI" id="CHEBI:173112"/>
        <dbReference type="EC" id="2.7.7.7"/>
    </reaction>
</comment>
<dbReference type="EC" id="2.7.7.7" evidence="17"/>
<evidence type="ECO:0000256" key="12">
    <source>
        <dbReference type="ARBA" id="ARBA00022932"/>
    </source>
</evidence>
<dbReference type="PROSITE" id="PS50173">
    <property type="entry name" value="UMUC"/>
    <property type="match status" value="1"/>
</dbReference>
<evidence type="ECO:0000256" key="7">
    <source>
        <dbReference type="ARBA" id="ARBA00022695"/>
    </source>
</evidence>
<evidence type="ECO:0000256" key="6">
    <source>
        <dbReference type="ARBA" id="ARBA00022679"/>
    </source>
</evidence>
<evidence type="ECO:0000256" key="4">
    <source>
        <dbReference type="ARBA" id="ARBA00022457"/>
    </source>
</evidence>
<dbReference type="InterPro" id="IPR001126">
    <property type="entry name" value="UmuC"/>
</dbReference>
<keyword evidence="7 17" id="KW-0548">Nucleotidyltransferase</keyword>
<dbReference type="FunFam" id="3.40.1170.60:FF:000001">
    <property type="entry name" value="DNA polymerase IV"/>
    <property type="match status" value="1"/>
</dbReference>
<evidence type="ECO:0000259" key="18">
    <source>
        <dbReference type="PROSITE" id="PS50173"/>
    </source>
</evidence>
<evidence type="ECO:0000256" key="9">
    <source>
        <dbReference type="ARBA" id="ARBA00022723"/>
    </source>
</evidence>
<dbReference type="InterPro" id="IPR036775">
    <property type="entry name" value="DNA_pol_Y-fam_lit_finger_sf"/>
</dbReference>
<feature type="binding site" evidence="17">
    <location>
        <position position="47"/>
    </location>
    <ligand>
        <name>Mg(2+)</name>
        <dbReference type="ChEBI" id="CHEBI:18420"/>
    </ligand>
</feature>
<evidence type="ECO:0000256" key="8">
    <source>
        <dbReference type="ARBA" id="ARBA00022705"/>
    </source>
</evidence>
<dbReference type="GO" id="GO:0000287">
    <property type="term" value="F:magnesium ion binding"/>
    <property type="evidence" value="ECO:0007669"/>
    <property type="project" value="UniProtKB-UniRule"/>
</dbReference>
<dbReference type="GO" id="GO:0003887">
    <property type="term" value="F:DNA-directed DNA polymerase activity"/>
    <property type="evidence" value="ECO:0007669"/>
    <property type="project" value="UniProtKB-UniRule"/>
</dbReference>
<dbReference type="GO" id="GO:0005829">
    <property type="term" value="C:cytosol"/>
    <property type="evidence" value="ECO:0007669"/>
    <property type="project" value="TreeGrafter"/>
</dbReference>
<dbReference type="InterPro" id="IPR050116">
    <property type="entry name" value="DNA_polymerase-Y"/>
</dbReference>
<dbReference type="GO" id="GO:0009432">
    <property type="term" value="P:SOS response"/>
    <property type="evidence" value="ECO:0007669"/>
    <property type="project" value="TreeGrafter"/>
</dbReference>
<evidence type="ECO:0000256" key="15">
    <source>
        <dbReference type="ARBA" id="ARBA00025589"/>
    </source>
</evidence>
<keyword evidence="4 17" id="KW-0515">Mutator protein</keyword>
<keyword evidence="10 17" id="KW-0227">DNA damage</keyword>
<keyword evidence="5 17" id="KW-0963">Cytoplasm</keyword>
<dbReference type="Pfam" id="PF11799">
    <property type="entry name" value="IMS_C"/>
    <property type="match status" value="1"/>
</dbReference>
<dbReference type="Proteomes" id="UP000476332">
    <property type="component" value="Unassembled WGS sequence"/>
</dbReference>
<keyword evidence="13 17" id="KW-0238">DNA-binding</keyword>
<comment type="similarity">
    <text evidence="2 17">Belongs to the DNA polymerase type-Y family.</text>
</comment>
<dbReference type="GO" id="GO:0006261">
    <property type="term" value="P:DNA-templated DNA replication"/>
    <property type="evidence" value="ECO:0007669"/>
    <property type="project" value="UniProtKB-UniRule"/>
</dbReference>
<dbReference type="InterPro" id="IPR043128">
    <property type="entry name" value="Rev_trsase/Diguanyl_cyclase"/>
</dbReference>
<keyword evidence="9 17" id="KW-0479">Metal-binding</keyword>
<dbReference type="AlphaFoldDB" id="A0A6L9MLK8"/>
<dbReference type="NCBIfam" id="NF002677">
    <property type="entry name" value="PRK02406.1"/>
    <property type="match status" value="1"/>
</dbReference>
<keyword evidence="8 17" id="KW-0235">DNA replication</keyword>
<dbReference type="PANTHER" id="PTHR11076:SF33">
    <property type="entry name" value="DNA POLYMERASE KAPPA"/>
    <property type="match status" value="1"/>
</dbReference>
<dbReference type="GO" id="GO:0006281">
    <property type="term" value="P:DNA repair"/>
    <property type="evidence" value="ECO:0007669"/>
    <property type="project" value="UniProtKB-UniRule"/>
</dbReference>
<comment type="cofactor">
    <cofactor evidence="17">
        <name>Mg(2+)</name>
        <dbReference type="ChEBI" id="CHEBI:18420"/>
    </cofactor>
    <text evidence="17">Binds 2 magnesium ions per subunit.</text>
</comment>
<dbReference type="HAMAP" id="MF_01113">
    <property type="entry name" value="DNApol_IV"/>
    <property type="match status" value="1"/>
</dbReference>
<comment type="function">
    <text evidence="15 17">Poorly processive, error-prone DNA polymerase involved in untargeted mutagenesis. Copies undamaged DNA at stalled replication forks, which arise in vivo from mismatched or misaligned primer ends. These misaligned primers can be extended by PolIV. Exhibits no 3'-5' exonuclease (proofreading) activity. May be involved in translesional synthesis, in conjunction with the beta clamp from PolIII.</text>
</comment>
<evidence type="ECO:0000256" key="5">
    <source>
        <dbReference type="ARBA" id="ARBA00022490"/>
    </source>
</evidence>
<feature type="site" description="Substrate discrimination" evidence="17">
    <location>
        <position position="52"/>
    </location>
</feature>
<evidence type="ECO:0000313" key="19">
    <source>
        <dbReference type="EMBL" id="NDV88605.1"/>
    </source>
</evidence>
<evidence type="ECO:0000256" key="13">
    <source>
        <dbReference type="ARBA" id="ARBA00023125"/>
    </source>
</evidence>
<dbReference type="PANTHER" id="PTHR11076">
    <property type="entry name" value="DNA REPAIR POLYMERASE UMUC / TRANSFERASE FAMILY MEMBER"/>
    <property type="match status" value="1"/>
</dbReference>
<evidence type="ECO:0000256" key="14">
    <source>
        <dbReference type="ARBA" id="ARBA00023204"/>
    </source>
</evidence>
<feature type="domain" description="UmuC" evidence="18">
    <location>
        <begin position="43"/>
        <end position="223"/>
    </location>
</feature>
<dbReference type="SUPFAM" id="SSF56672">
    <property type="entry name" value="DNA/RNA polymerases"/>
    <property type="match status" value="1"/>
</dbReference>
<dbReference type="EMBL" id="JAAAMJ010000018">
    <property type="protein sequence ID" value="NDV88605.1"/>
    <property type="molecule type" value="Genomic_DNA"/>
</dbReference>
<keyword evidence="14 17" id="KW-0234">DNA repair</keyword>
<dbReference type="Gene3D" id="1.10.150.20">
    <property type="entry name" value="5' to 3' exonuclease, C-terminal subdomain"/>
    <property type="match status" value="1"/>
</dbReference>
<evidence type="ECO:0000256" key="16">
    <source>
        <dbReference type="ARBA" id="ARBA00049244"/>
    </source>
</evidence>
<dbReference type="SUPFAM" id="SSF100879">
    <property type="entry name" value="Lesion bypass DNA polymerase (Y-family), little finger domain"/>
    <property type="match status" value="1"/>
</dbReference>
<dbReference type="Gene3D" id="3.30.70.270">
    <property type="match status" value="1"/>
</dbReference>
<comment type="caution">
    <text evidence="19">The sequence shown here is derived from an EMBL/GenBank/DDBJ whole genome shotgun (WGS) entry which is preliminary data.</text>
</comment>
<evidence type="ECO:0000256" key="3">
    <source>
        <dbReference type="ARBA" id="ARBA00011245"/>
    </source>
</evidence>
<dbReference type="CDD" id="cd03586">
    <property type="entry name" value="PolY_Pol_IV_kappa"/>
    <property type="match status" value="1"/>
</dbReference>
<gene>
    <name evidence="17" type="primary">dinB</name>
    <name evidence="19" type="ORF">GTW51_18035</name>
</gene>
<dbReference type="Pfam" id="PF21999">
    <property type="entry name" value="IMS_HHH_1"/>
    <property type="match status" value="1"/>
</dbReference>
<feature type="binding site" evidence="17">
    <location>
        <position position="140"/>
    </location>
    <ligand>
        <name>Mg(2+)</name>
        <dbReference type="ChEBI" id="CHEBI:18420"/>
    </ligand>
</feature>
<comment type="subcellular location">
    <subcellularLocation>
        <location evidence="1 17">Cytoplasm</location>
    </subcellularLocation>
</comment>
<evidence type="ECO:0000256" key="17">
    <source>
        <dbReference type="HAMAP-Rule" id="MF_01113"/>
    </source>
</evidence>
<comment type="subunit">
    <text evidence="3 17">Monomer.</text>
</comment>
<dbReference type="GO" id="GO:0003684">
    <property type="term" value="F:damaged DNA binding"/>
    <property type="evidence" value="ECO:0007669"/>
    <property type="project" value="InterPro"/>
</dbReference>
<dbReference type="InterPro" id="IPR053848">
    <property type="entry name" value="IMS_HHH_1"/>
</dbReference>
<keyword evidence="12 17" id="KW-0239">DNA-directed DNA polymerase</keyword>
<evidence type="ECO:0000256" key="2">
    <source>
        <dbReference type="ARBA" id="ARBA00010945"/>
    </source>
</evidence>
<evidence type="ECO:0000313" key="20">
    <source>
        <dbReference type="Proteomes" id="UP000476332"/>
    </source>
</evidence>
<name>A0A6L9MLK8_9HYPH</name>
<evidence type="ECO:0000256" key="1">
    <source>
        <dbReference type="ARBA" id="ARBA00004496"/>
    </source>
</evidence>
<dbReference type="NCBIfam" id="NF002751">
    <property type="entry name" value="PRK02794.1"/>
    <property type="match status" value="1"/>
</dbReference>
<protein>
    <recommendedName>
        <fullName evidence="17">DNA polymerase IV</fullName>
        <shortName evidence="17">Pol IV</shortName>
        <ecNumber evidence="17">2.7.7.7</ecNumber>
    </recommendedName>
</protein>
<dbReference type="GO" id="GO:0042276">
    <property type="term" value="P:error-prone translesion synthesis"/>
    <property type="evidence" value="ECO:0007669"/>
    <property type="project" value="TreeGrafter"/>
</dbReference>
<keyword evidence="6 17" id="KW-0808">Transferase</keyword>
<feature type="active site" evidence="17">
    <location>
        <position position="141"/>
    </location>
</feature>
<dbReference type="RefSeq" id="WP_163045460.1">
    <property type="nucleotide sequence ID" value="NZ_JAAAMJ010000018.1"/>
</dbReference>
<dbReference type="InterPro" id="IPR043502">
    <property type="entry name" value="DNA/RNA_pol_sf"/>
</dbReference>
<dbReference type="InterPro" id="IPR017961">
    <property type="entry name" value="DNA_pol_Y-fam_little_finger"/>
</dbReference>
<evidence type="ECO:0000256" key="10">
    <source>
        <dbReference type="ARBA" id="ARBA00022763"/>
    </source>
</evidence>
<dbReference type="Gene3D" id="3.40.1170.60">
    <property type="match status" value="1"/>
</dbReference>
<organism evidence="19 20">
    <name type="scientific">Aurantimonas aggregata</name>
    <dbReference type="NCBI Taxonomy" id="2047720"/>
    <lineage>
        <taxon>Bacteria</taxon>
        <taxon>Pseudomonadati</taxon>
        <taxon>Pseudomonadota</taxon>
        <taxon>Alphaproteobacteria</taxon>
        <taxon>Hyphomicrobiales</taxon>
        <taxon>Aurantimonadaceae</taxon>
        <taxon>Aurantimonas</taxon>
    </lineage>
</organism>
<dbReference type="Pfam" id="PF00817">
    <property type="entry name" value="IMS"/>
    <property type="match status" value="1"/>
</dbReference>
<proteinExistence type="inferred from homology"/>
<accession>A0A6L9MLK8</accession>
<dbReference type="InterPro" id="IPR022880">
    <property type="entry name" value="DNApol_IV"/>
</dbReference>
<dbReference type="FunFam" id="3.30.1490.100:FF:000004">
    <property type="entry name" value="DNA polymerase IV"/>
    <property type="match status" value="1"/>
</dbReference>
<reference evidence="19 20" key="1">
    <citation type="submission" date="2020-01" db="EMBL/GenBank/DDBJ databases">
        <title>Genomes of bacteria type strains.</title>
        <authorList>
            <person name="Chen J."/>
            <person name="Zhu S."/>
            <person name="Chen J."/>
        </authorList>
    </citation>
    <scope>NUCLEOTIDE SEQUENCE [LARGE SCALE GENOMIC DNA]</scope>
    <source>
        <strain evidence="19 20">KCTC 52919</strain>
    </source>
</reference>
<keyword evidence="20" id="KW-1185">Reference proteome</keyword>
<evidence type="ECO:0000256" key="11">
    <source>
        <dbReference type="ARBA" id="ARBA00022842"/>
    </source>
</evidence>
<keyword evidence="11 17" id="KW-0460">Magnesium</keyword>